<reference evidence="10 11" key="1">
    <citation type="submission" date="2016-07" db="EMBL/GenBank/DDBJ databases">
        <title>Caryophanon tenue genome sequencing.</title>
        <authorList>
            <person name="Verma A."/>
            <person name="Pal Y."/>
            <person name="Krishnamurthi S."/>
        </authorList>
    </citation>
    <scope>NUCLEOTIDE SEQUENCE [LARGE SCALE GENOMIC DNA]</scope>
    <source>
        <strain evidence="10 11">DSM 14152</strain>
    </source>
</reference>
<evidence type="ECO:0000256" key="5">
    <source>
        <dbReference type="ARBA" id="ARBA00029447"/>
    </source>
</evidence>
<dbReference type="EMBL" id="MASJ01000027">
    <property type="protein sequence ID" value="OCS84309.1"/>
    <property type="molecule type" value="Genomic_DNA"/>
</dbReference>
<dbReference type="InterPro" id="IPR003660">
    <property type="entry name" value="HAMP_dom"/>
</dbReference>
<keyword evidence="2" id="KW-1003">Cell membrane</keyword>
<feature type="domain" description="Methyl-accepting transducer" evidence="8">
    <location>
        <begin position="280"/>
        <end position="516"/>
    </location>
</feature>
<dbReference type="Gene3D" id="6.10.340.10">
    <property type="match status" value="1"/>
</dbReference>
<evidence type="ECO:0000313" key="11">
    <source>
        <dbReference type="Proteomes" id="UP000093199"/>
    </source>
</evidence>
<keyword evidence="7" id="KW-1133">Transmembrane helix</keyword>
<dbReference type="SUPFAM" id="SSF58104">
    <property type="entry name" value="Methyl-accepting chemotaxis protein (MCP) signaling domain"/>
    <property type="match status" value="1"/>
</dbReference>
<dbReference type="CDD" id="cd06225">
    <property type="entry name" value="HAMP"/>
    <property type="match status" value="1"/>
</dbReference>
<feature type="domain" description="HAMP" evidence="9">
    <location>
        <begin position="209"/>
        <end position="261"/>
    </location>
</feature>
<dbReference type="SMART" id="SM00283">
    <property type="entry name" value="MA"/>
    <property type="match status" value="1"/>
</dbReference>
<dbReference type="GO" id="GO:0005886">
    <property type="term" value="C:plasma membrane"/>
    <property type="evidence" value="ECO:0007669"/>
    <property type="project" value="UniProtKB-SubCell"/>
</dbReference>
<dbReference type="InterPro" id="IPR004089">
    <property type="entry name" value="MCPsignal_dom"/>
</dbReference>
<dbReference type="Proteomes" id="UP000093199">
    <property type="component" value="Unassembled WGS sequence"/>
</dbReference>
<sequence>MSFKKIIRLTIASTLLLSTALIVSFIFLQLKISDQQNRYEQQIYISDLNTQLQSMSANLSSLARVYVQSENEQDLEQYTKRLNDTLEQYTHMYEIFQQYNLPEESILLVEQVQQTATNIQDMNDWAFNLINMNEQKNALSVLYSDDYITYEKSIITTLTAFQEKVDIWSEYQLDAIQQQLTLFLSITMAIAVLFISNIIVIVVMLTKKIRPLRSMTEKFHALSKHDLTVTPIPLQKQQQDEVTSLALAFNAMLYNFQQVIGSVNQASTHVAASSQELVANIEQSKGAVTTSYDASVVVTQSTQHQLQVLEEGVDTIQHVATDLQRISKHTASILEATTQANTLVNTGKQQVIETAATIHTMAQAVSHVEAAMEHLHVTSNAIQQFTHTIEDIASQTHLLALNASIEAARAGEQGKGFAVVAAEVRKLAEQSQASAKSVSSTIHAVQHAVTTTASELQSVHTHVQHGVTSIDETNALFSQIAEANINITQQANDTDVLVTELADTTSQLVVSFDHLMALSEQCAAQSQTASEQMLVQKKVSNDIALATERLASIAMSLDDEATMFRLV</sequence>
<evidence type="ECO:0000259" key="9">
    <source>
        <dbReference type="PROSITE" id="PS50885"/>
    </source>
</evidence>
<proteinExistence type="inferred from homology"/>
<dbReference type="PANTHER" id="PTHR32089:SF112">
    <property type="entry name" value="LYSOZYME-LIKE PROTEIN-RELATED"/>
    <property type="match status" value="1"/>
</dbReference>
<accession>A0A1C0YAZ7</accession>
<evidence type="ECO:0000256" key="7">
    <source>
        <dbReference type="SAM" id="Phobius"/>
    </source>
</evidence>
<evidence type="ECO:0000256" key="6">
    <source>
        <dbReference type="PROSITE-ProRule" id="PRU00284"/>
    </source>
</evidence>
<feature type="transmembrane region" description="Helical" evidence="7">
    <location>
        <begin position="7"/>
        <end position="28"/>
    </location>
</feature>
<evidence type="ECO:0000256" key="1">
    <source>
        <dbReference type="ARBA" id="ARBA00004236"/>
    </source>
</evidence>
<dbReference type="PROSITE" id="PS50111">
    <property type="entry name" value="CHEMOTAXIS_TRANSDUC_2"/>
    <property type="match status" value="1"/>
</dbReference>
<dbReference type="GO" id="GO:0007165">
    <property type="term" value="P:signal transduction"/>
    <property type="evidence" value="ECO:0007669"/>
    <property type="project" value="UniProtKB-KW"/>
</dbReference>
<dbReference type="Pfam" id="PF00672">
    <property type="entry name" value="HAMP"/>
    <property type="match status" value="1"/>
</dbReference>
<keyword evidence="4 6" id="KW-0807">Transducer</keyword>
<evidence type="ECO:0000256" key="2">
    <source>
        <dbReference type="ARBA" id="ARBA00022475"/>
    </source>
</evidence>
<organism evidence="10 11">
    <name type="scientific">Caryophanon tenue</name>
    <dbReference type="NCBI Taxonomy" id="33978"/>
    <lineage>
        <taxon>Bacteria</taxon>
        <taxon>Bacillati</taxon>
        <taxon>Bacillota</taxon>
        <taxon>Bacilli</taxon>
        <taxon>Bacillales</taxon>
        <taxon>Caryophanaceae</taxon>
        <taxon>Caryophanon</taxon>
    </lineage>
</organism>
<comment type="subcellular location">
    <subcellularLocation>
        <location evidence="1">Cell membrane</location>
    </subcellularLocation>
</comment>
<dbReference type="RefSeq" id="WP_066546558.1">
    <property type="nucleotide sequence ID" value="NZ_MASJ01000027.1"/>
</dbReference>
<gene>
    <name evidence="10" type="ORF">A6M13_15595</name>
</gene>
<evidence type="ECO:0000313" key="10">
    <source>
        <dbReference type="EMBL" id="OCS84309.1"/>
    </source>
</evidence>
<keyword evidence="3 7" id="KW-0472">Membrane</keyword>
<dbReference type="OrthoDB" id="9762005at2"/>
<dbReference type="AlphaFoldDB" id="A0A1C0YAZ7"/>
<evidence type="ECO:0000256" key="3">
    <source>
        <dbReference type="ARBA" id="ARBA00023136"/>
    </source>
</evidence>
<evidence type="ECO:0000259" key="8">
    <source>
        <dbReference type="PROSITE" id="PS50111"/>
    </source>
</evidence>
<dbReference type="PROSITE" id="PS50885">
    <property type="entry name" value="HAMP"/>
    <property type="match status" value="1"/>
</dbReference>
<feature type="transmembrane region" description="Helical" evidence="7">
    <location>
        <begin position="182"/>
        <end position="205"/>
    </location>
</feature>
<protein>
    <recommendedName>
        <fullName evidence="12">Methyl-accepting transducer domain-containing protein</fullName>
    </recommendedName>
</protein>
<dbReference type="STRING" id="33978.A6M13_15595"/>
<dbReference type="PANTHER" id="PTHR32089">
    <property type="entry name" value="METHYL-ACCEPTING CHEMOTAXIS PROTEIN MCPB"/>
    <property type="match status" value="1"/>
</dbReference>
<evidence type="ECO:0000256" key="4">
    <source>
        <dbReference type="ARBA" id="ARBA00023224"/>
    </source>
</evidence>
<comment type="similarity">
    <text evidence="5">Belongs to the methyl-accepting chemotaxis (MCP) protein family.</text>
</comment>
<name>A0A1C0YAZ7_9BACL</name>
<comment type="caution">
    <text evidence="10">The sequence shown here is derived from an EMBL/GenBank/DDBJ whole genome shotgun (WGS) entry which is preliminary data.</text>
</comment>
<evidence type="ECO:0008006" key="12">
    <source>
        <dbReference type="Google" id="ProtNLM"/>
    </source>
</evidence>
<dbReference type="Gene3D" id="1.10.287.950">
    <property type="entry name" value="Methyl-accepting chemotaxis protein"/>
    <property type="match status" value="1"/>
</dbReference>
<dbReference type="Pfam" id="PF00015">
    <property type="entry name" value="MCPsignal"/>
    <property type="match status" value="1"/>
</dbReference>
<keyword evidence="11" id="KW-1185">Reference proteome</keyword>
<keyword evidence="7" id="KW-0812">Transmembrane</keyword>